<dbReference type="InterPro" id="IPR012840">
    <property type="entry name" value="NrdG2"/>
</dbReference>
<dbReference type="PANTHER" id="PTHR30352">
    <property type="entry name" value="PYRUVATE FORMATE-LYASE-ACTIVATING ENZYME"/>
    <property type="match status" value="1"/>
</dbReference>
<dbReference type="GO" id="GO:0046872">
    <property type="term" value="F:metal ion binding"/>
    <property type="evidence" value="ECO:0007669"/>
    <property type="project" value="UniProtKB-KW"/>
</dbReference>
<evidence type="ECO:0000256" key="2">
    <source>
        <dbReference type="ARBA" id="ARBA00022485"/>
    </source>
</evidence>
<dbReference type="NCBIfam" id="TIGR02495">
    <property type="entry name" value="NrdG2"/>
    <property type="match status" value="1"/>
</dbReference>
<protein>
    <submittedName>
        <fullName evidence="8">Anaerobic ribonucleoside-triphosphate reductase activating protein</fullName>
    </submittedName>
</protein>
<reference evidence="8 9" key="1">
    <citation type="journal article" date="2016" name="Nat. Commun.">
        <title>Thousands of microbial genomes shed light on interconnected biogeochemical processes in an aquifer system.</title>
        <authorList>
            <person name="Anantharaman K."/>
            <person name="Brown C.T."/>
            <person name="Hug L.A."/>
            <person name="Sharon I."/>
            <person name="Castelle C.J."/>
            <person name="Probst A.J."/>
            <person name="Thomas B.C."/>
            <person name="Singh A."/>
            <person name="Wilkins M.J."/>
            <person name="Karaoz U."/>
            <person name="Brodie E.L."/>
            <person name="Williams K.H."/>
            <person name="Hubbard S.S."/>
            <person name="Banfield J.F."/>
        </authorList>
    </citation>
    <scope>NUCLEOTIDE SEQUENCE [LARGE SCALE GENOMIC DNA]</scope>
</reference>
<dbReference type="InterPro" id="IPR013785">
    <property type="entry name" value="Aldolase_TIM"/>
</dbReference>
<evidence type="ECO:0000256" key="3">
    <source>
        <dbReference type="ARBA" id="ARBA00022691"/>
    </source>
</evidence>
<keyword evidence="3" id="KW-0949">S-adenosyl-L-methionine</keyword>
<dbReference type="Pfam" id="PF04055">
    <property type="entry name" value="Radical_SAM"/>
    <property type="match status" value="1"/>
</dbReference>
<evidence type="ECO:0000256" key="4">
    <source>
        <dbReference type="ARBA" id="ARBA00022723"/>
    </source>
</evidence>
<sequence>MLIGGLQKMTLIDYPGKIAATIFTVGCGFRCHFCHNPELVTLKQNPAYQKFEEKVLNFLRARTKLIDAVCITGGEPTLQKDLIPFIKEVKSLGYSIKLDTNGSGPEVLQKLIELGLVDFFAMDIKAPWSKYELVVGRKVDLAKIQQSAKIITSSGLPHEFRSTVLPELHSSADIIQMARQVKGADSYHLQQFKSAANLVNPEFTNKKTYSKKELEDIRSQIKGWFKVCKVR</sequence>
<dbReference type="Gene3D" id="3.20.20.70">
    <property type="entry name" value="Aldolase class I"/>
    <property type="match status" value="1"/>
</dbReference>
<evidence type="ECO:0000256" key="5">
    <source>
        <dbReference type="ARBA" id="ARBA00023004"/>
    </source>
</evidence>
<accession>A0A1F5SYS0</accession>
<evidence type="ECO:0000313" key="9">
    <source>
        <dbReference type="Proteomes" id="UP000179001"/>
    </source>
</evidence>
<evidence type="ECO:0000313" key="8">
    <source>
        <dbReference type="EMBL" id="OGF31867.1"/>
    </source>
</evidence>
<dbReference type="STRING" id="1798002.A2478_05285"/>
<proteinExistence type="predicted"/>
<dbReference type="InterPro" id="IPR007197">
    <property type="entry name" value="rSAM"/>
</dbReference>
<keyword evidence="2" id="KW-0004">4Fe-4S</keyword>
<dbReference type="AlphaFoldDB" id="A0A1F5SYS0"/>
<dbReference type="GO" id="GO:0051539">
    <property type="term" value="F:4 iron, 4 sulfur cluster binding"/>
    <property type="evidence" value="ECO:0007669"/>
    <property type="project" value="UniProtKB-KW"/>
</dbReference>
<dbReference type="PROSITE" id="PS51918">
    <property type="entry name" value="RADICAL_SAM"/>
    <property type="match status" value="1"/>
</dbReference>
<evidence type="ECO:0000256" key="1">
    <source>
        <dbReference type="ARBA" id="ARBA00001966"/>
    </source>
</evidence>
<dbReference type="GO" id="GO:0003824">
    <property type="term" value="F:catalytic activity"/>
    <property type="evidence" value="ECO:0007669"/>
    <property type="project" value="InterPro"/>
</dbReference>
<dbReference type="SUPFAM" id="SSF102114">
    <property type="entry name" value="Radical SAM enzymes"/>
    <property type="match status" value="1"/>
</dbReference>
<comment type="cofactor">
    <cofactor evidence="1">
        <name>[4Fe-4S] cluster</name>
        <dbReference type="ChEBI" id="CHEBI:49883"/>
    </cofactor>
</comment>
<evidence type="ECO:0000259" key="7">
    <source>
        <dbReference type="PROSITE" id="PS51918"/>
    </source>
</evidence>
<keyword evidence="6" id="KW-0411">Iron-sulfur</keyword>
<feature type="domain" description="Radical SAM core" evidence="7">
    <location>
        <begin position="13"/>
        <end position="226"/>
    </location>
</feature>
<keyword evidence="4" id="KW-0479">Metal-binding</keyword>
<dbReference type="EMBL" id="MFGJ01000007">
    <property type="protein sequence ID" value="OGF31867.1"/>
    <property type="molecule type" value="Genomic_DNA"/>
</dbReference>
<organism evidence="8 9">
    <name type="scientific">Candidatus Falkowbacteria bacterium RIFOXYC2_FULL_36_12</name>
    <dbReference type="NCBI Taxonomy" id="1798002"/>
    <lineage>
        <taxon>Bacteria</taxon>
        <taxon>Candidatus Falkowiibacteriota</taxon>
    </lineage>
</organism>
<keyword evidence="5" id="KW-0408">Iron</keyword>
<name>A0A1F5SYS0_9BACT</name>
<dbReference type="PANTHER" id="PTHR30352:SF13">
    <property type="entry name" value="GLYCYL-RADICAL ENZYME ACTIVATING ENZYME YJJW-RELATED"/>
    <property type="match status" value="1"/>
</dbReference>
<evidence type="ECO:0000256" key="6">
    <source>
        <dbReference type="ARBA" id="ARBA00023014"/>
    </source>
</evidence>
<dbReference type="InterPro" id="IPR058240">
    <property type="entry name" value="rSAM_sf"/>
</dbReference>
<gene>
    <name evidence="8" type="ORF">A2478_05285</name>
</gene>
<dbReference type="CDD" id="cd01335">
    <property type="entry name" value="Radical_SAM"/>
    <property type="match status" value="1"/>
</dbReference>
<comment type="caution">
    <text evidence="8">The sequence shown here is derived from an EMBL/GenBank/DDBJ whole genome shotgun (WGS) entry which is preliminary data.</text>
</comment>
<dbReference type="SFLD" id="SFLDS00029">
    <property type="entry name" value="Radical_SAM"/>
    <property type="match status" value="1"/>
</dbReference>
<dbReference type="SFLD" id="SFLDG01094">
    <property type="entry name" value="Uncharacterised_Radical_SAM_Su"/>
    <property type="match status" value="1"/>
</dbReference>
<dbReference type="Proteomes" id="UP000179001">
    <property type="component" value="Unassembled WGS sequence"/>
</dbReference>
<dbReference type="InterPro" id="IPR034457">
    <property type="entry name" value="Organic_radical-activating"/>
</dbReference>